<feature type="transmembrane region" description="Helical" evidence="2">
    <location>
        <begin position="54"/>
        <end position="79"/>
    </location>
</feature>
<keyword evidence="2" id="KW-0812">Transmembrane</keyword>
<dbReference type="Proteomes" id="UP000727857">
    <property type="component" value="Unassembled WGS sequence"/>
</dbReference>
<organism evidence="3 4">
    <name type="scientific">Candidatus Stercoripulliclostridium pullicola</name>
    <dbReference type="NCBI Taxonomy" id="2840953"/>
    <lineage>
        <taxon>Bacteria</taxon>
        <taxon>Bacillati</taxon>
        <taxon>Bacillota</taxon>
        <taxon>Clostridia</taxon>
        <taxon>Eubacteriales</taxon>
        <taxon>Candidatus Stercoripulliclostridium</taxon>
    </lineage>
</organism>
<evidence type="ECO:0000313" key="4">
    <source>
        <dbReference type="Proteomes" id="UP000727857"/>
    </source>
</evidence>
<comment type="caution">
    <text evidence="3">The sequence shown here is derived from an EMBL/GenBank/DDBJ whole genome shotgun (WGS) entry which is preliminary data.</text>
</comment>
<dbReference type="EMBL" id="JADINF010000158">
    <property type="protein sequence ID" value="MBO8424596.1"/>
    <property type="molecule type" value="Genomic_DNA"/>
</dbReference>
<accession>A0A940DHN3</accession>
<feature type="non-terminal residue" evidence="3">
    <location>
        <position position="1"/>
    </location>
</feature>
<dbReference type="AlphaFoldDB" id="A0A940DHN3"/>
<feature type="compositionally biased region" description="Basic and acidic residues" evidence="1">
    <location>
        <begin position="85"/>
        <end position="111"/>
    </location>
</feature>
<evidence type="ECO:0000256" key="1">
    <source>
        <dbReference type="SAM" id="MobiDB-lite"/>
    </source>
</evidence>
<gene>
    <name evidence="3" type="ORF">IAB16_06210</name>
</gene>
<keyword evidence="2" id="KW-0472">Membrane</keyword>
<feature type="region of interest" description="Disordered" evidence="1">
    <location>
        <begin position="84"/>
        <end position="123"/>
    </location>
</feature>
<sequence>EIALVTGANGEYDTGKFVYGASWVRFETSYNNADYYFVTAESDPEGDGDKLMPLWITLGVLGGLAVIAGAVIGILFALGKLPRKKNADKAVADASEEKTETPKDETSDNKRIPSNKSKKKKRK</sequence>
<name>A0A940DHN3_9FIRM</name>
<proteinExistence type="predicted"/>
<reference evidence="3" key="1">
    <citation type="submission" date="2020-10" db="EMBL/GenBank/DDBJ databases">
        <authorList>
            <person name="Gilroy R."/>
        </authorList>
    </citation>
    <scope>NUCLEOTIDE SEQUENCE</scope>
    <source>
        <strain evidence="3">517</strain>
    </source>
</reference>
<protein>
    <submittedName>
        <fullName evidence="3">Uncharacterized protein</fullName>
    </submittedName>
</protein>
<keyword evidence="2" id="KW-1133">Transmembrane helix</keyword>
<reference evidence="3" key="2">
    <citation type="journal article" date="2021" name="PeerJ">
        <title>Extensive microbial diversity within the chicken gut microbiome revealed by metagenomics and culture.</title>
        <authorList>
            <person name="Gilroy R."/>
            <person name="Ravi A."/>
            <person name="Getino M."/>
            <person name="Pursley I."/>
            <person name="Horton D.L."/>
            <person name="Alikhan N.F."/>
            <person name="Baker D."/>
            <person name="Gharbi K."/>
            <person name="Hall N."/>
            <person name="Watson M."/>
            <person name="Adriaenssens E.M."/>
            <person name="Foster-Nyarko E."/>
            <person name="Jarju S."/>
            <person name="Secka A."/>
            <person name="Antonio M."/>
            <person name="Oren A."/>
            <person name="Chaudhuri R.R."/>
            <person name="La Ragione R."/>
            <person name="Hildebrand F."/>
            <person name="Pallen M.J."/>
        </authorList>
    </citation>
    <scope>NUCLEOTIDE SEQUENCE</scope>
    <source>
        <strain evidence="3">517</strain>
    </source>
</reference>
<evidence type="ECO:0000256" key="2">
    <source>
        <dbReference type="SAM" id="Phobius"/>
    </source>
</evidence>
<evidence type="ECO:0000313" key="3">
    <source>
        <dbReference type="EMBL" id="MBO8424596.1"/>
    </source>
</evidence>